<protein>
    <recommendedName>
        <fullName evidence="1">MRN complex-interacting protein N-terminal domain-containing protein</fullName>
    </recommendedName>
</protein>
<sequence>MATIFTAVQCFQCSTMQVKQQRKSGNKWICAVCNERQSVQKVFARGPMAKDVRKFVQSFNMSRKYADEQMKVDELLDGGTVDDDELDCSARRKRRNDWSEYLDPEEDRSERGRENARELGSDFIDGKIVTELPEVKTRKSDSTRCSSWSEGGEGDGFYRPIFSKRKHIAKNLSSQDGQKIADEVQNWGSPSAIHTSKWIKGDDKLIFSKAKNLSAPFLDKKMSKNSHKIGDDIQNWELPSDIEASKWSSKGMSKDDENARTKSCILAKARGSSKWSEYITEEENCGGGNRENRAAEEGIDILKMMINDEIVEDDIHPDFK</sequence>
<dbReference type="PANTHER" id="PTHR15863:SF2">
    <property type="entry name" value="MRN COMPLEX-INTERACTING PROTEIN"/>
    <property type="match status" value="1"/>
</dbReference>
<dbReference type="InterPro" id="IPR032739">
    <property type="entry name" value="MRNIP"/>
</dbReference>
<dbReference type="PANTHER" id="PTHR15863">
    <property type="entry name" value="MRN COMPLEX-INTERACTING PROTEIN"/>
    <property type="match status" value="1"/>
</dbReference>
<proteinExistence type="predicted"/>
<evidence type="ECO:0000313" key="3">
    <source>
        <dbReference type="Proteomes" id="UP001642487"/>
    </source>
</evidence>
<dbReference type="InterPro" id="IPR049472">
    <property type="entry name" value="MRNIP_N"/>
</dbReference>
<keyword evidence="3" id="KW-1185">Reference proteome</keyword>
<dbReference type="Proteomes" id="UP001642487">
    <property type="component" value="Chromosome 11"/>
</dbReference>
<dbReference type="EMBL" id="OZ021745">
    <property type="protein sequence ID" value="CAK9313468.1"/>
    <property type="molecule type" value="Genomic_DNA"/>
</dbReference>
<name>A0ABP0XZ76_9ROSI</name>
<feature type="domain" description="MRN complex-interacting protein N-terminal" evidence="1">
    <location>
        <begin position="8"/>
        <end position="87"/>
    </location>
</feature>
<evidence type="ECO:0000313" key="2">
    <source>
        <dbReference type="EMBL" id="CAK9313468.1"/>
    </source>
</evidence>
<reference evidence="2 3" key="1">
    <citation type="submission" date="2024-03" db="EMBL/GenBank/DDBJ databases">
        <authorList>
            <person name="Gkanogiannis A."/>
            <person name="Becerra Lopez-Lavalle L."/>
        </authorList>
    </citation>
    <scope>NUCLEOTIDE SEQUENCE [LARGE SCALE GENOMIC DNA]</scope>
</reference>
<gene>
    <name evidence="2" type="ORF">CITCOLO1_LOCUS5184</name>
</gene>
<dbReference type="Pfam" id="PF15749">
    <property type="entry name" value="MRNIP"/>
    <property type="match status" value="1"/>
</dbReference>
<organism evidence="2 3">
    <name type="scientific">Citrullus colocynthis</name>
    <name type="common">colocynth</name>
    <dbReference type="NCBI Taxonomy" id="252529"/>
    <lineage>
        <taxon>Eukaryota</taxon>
        <taxon>Viridiplantae</taxon>
        <taxon>Streptophyta</taxon>
        <taxon>Embryophyta</taxon>
        <taxon>Tracheophyta</taxon>
        <taxon>Spermatophyta</taxon>
        <taxon>Magnoliopsida</taxon>
        <taxon>eudicotyledons</taxon>
        <taxon>Gunneridae</taxon>
        <taxon>Pentapetalae</taxon>
        <taxon>rosids</taxon>
        <taxon>fabids</taxon>
        <taxon>Cucurbitales</taxon>
        <taxon>Cucurbitaceae</taxon>
        <taxon>Benincaseae</taxon>
        <taxon>Citrullus</taxon>
    </lineage>
</organism>
<evidence type="ECO:0000259" key="1">
    <source>
        <dbReference type="Pfam" id="PF15749"/>
    </source>
</evidence>
<accession>A0ABP0XZ76</accession>